<dbReference type="PANTHER" id="PTHR32305:SF15">
    <property type="entry name" value="PROTEIN RHSA-RELATED"/>
    <property type="match status" value="1"/>
</dbReference>
<dbReference type="Pfam" id="PF25023">
    <property type="entry name" value="TEN_YD-shell"/>
    <property type="match status" value="1"/>
</dbReference>
<evidence type="ECO:0000256" key="1">
    <source>
        <dbReference type="ARBA" id="ARBA00022737"/>
    </source>
</evidence>
<dbReference type="InterPro" id="IPR050708">
    <property type="entry name" value="T6SS_VgrG/RHS"/>
</dbReference>
<keyword evidence="1" id="KW-0677">Repeat</keyword>
<gene>
    <name evidence="3" type="ORF">KEG57_28710</name>
</gene>
<dbReference type="Gene3D" id="2.180.10.10">
    <property type="entry name" value="RHS repeat-associated core"/>
    <property type="match status" value="1"/>
</dbReference>
<reference evidence="3 4" key="1">
    <citation type="submission" date="2021-04" db="EMBL/GenBank/DDBJ databases">
        <title>Genome analysis of Polyangium sp.</title>
        <authorList>
            <person name="Li Y."/>
            <person name="Wang J."/>
        </authorList>
    </citation>
    <scope>NUCLEOTIDE SEQUENCE [LARGE SCALE GENOMIC DNA]</scope>
    <source>
        <strain evidence="3 4">SDU14</strain>
    </source>
</reference>
<feature type="domain" description="Teneurin-like YD-shell" evidence="2">
    <location>
        <begin position="7"/>
        <end position="198"/>
    </location>
</feature>
<evidence type="ECO:0000313" key="3">
    <source>
        <dbReference type="EMBL" id="MDC3984523.1"/>
    </source>
</evidence>
<name>A0A9X3X8X4_9BACT</name>
<dbReference type="PANTHER" id="PTHR32305">
    <property type="match status" value="1"/>
</dbReference>
<dbReference type="NCBIfam" id="TIGR03696">
    <property type="entry name" value="Rhs_assc_core"/>
    <property type="match status" value="1"/>
</dbReference>
<evidence type="ECO:0000259" key="2">
    <source>
        <dbReference type="Pfam" id="PF25023"/>
    </source>
</evidence>
<sequence length="332" mass="36854">MQGEPQTYKKGGVLAAADGVTYEHDRDGNRTAKMWPDGRRETYTWSAAGRLVAVTKADGKVVRFEYDALGRRVKKTSDAEEQTWIWDGDVPLHELSTREGPIAWVFEPGTFTPAAKVQGLRRWAIVTDQVGAPCAAFDEWGGVAWQGEVDVYGKAAADVEKTAVPWRFPGQYEDAETGLFYNRFRYYDPETGRYTSKDPIGLLGGIEAYGYVPDPAVASDPLGLAIVYHYTSAKGFKAITAQRDWLFKASKPPGDHPYGAYFTTLPPTHKNLAAKLGGLPREKVEYYFQMDIPDSLLKPLRGGRGEAGVSVYHPADLTVRREQQIAHGKRCK</sequence>
<dbReference type="InterPro" id="IPR022385">
    <property type="entry name" value="Rhs_assc_core"/>
</dbReference>
<dbReference type="EMBL" id="JAGTJJ010000021">
    <property type="protein sequence ID" value="MDC3984523.1"/>
    <property type="molecule type" value="Genomic_DNA"/>
</dbReference>
<keyword evidence="4" id="KW-1185">Reference proteome</keyword>
<comment type="caution">
    <text evidence="3">The sequence shown here is derived from an EMBL/GenBank/DDBJ whole genome shotgun (WGS) entry which is preliminary data.</text>
</comment>
<dbReference type="NCBIfam" id="TIGR01643">
    <property type="entry name" value="YD_repeat_2x"/>
    <property type="match status" value="1"/>
</dbReference>
<evidence type="ECO:0000313" key="4">
    <source>
        <dbReference type="Proteomes" id="UP001151081"/>
    </source>
</evidence>
<dbReference type="InterPro" id="IPR056823">
    <property type="entry name" value="TEN-like_YD-shell"/>
</dbReference>
<dbReference type="InterPro" id="IPR006530">
    <property type="entry name" value="YD"/>
</dbReference>
<accession>A0A9X3X8X4</accession>
<protein>
    <recommendedName>
        <fullName evidence="2">Teneurin-like YD-shell domain-containing protein</fullName>
    </recommendedName>
</protein>
<organism evidence="3 4">
    <name type="scientific">Polyangium jinanense</name>
    <dbReference type="NCBI Taxonomy" id="2829994"/>
    <lineage>
        <taxon>Bacteria</taxon>
        <taxon>Pseudomonadati</taxon>
        <taxon>Myxococcota</taxon>
        <taxon>Polyangia</taxon>
        <taxon>Polyangiales</taxon>
        <taxon>Polyangiaceae</taxon>
        <taxon>Polyangium</taxon>
    </lineage>
</organism>
<dbReference type="AlphaFoldDB" id="A0A9X3X8X4"/>
<dbReference type="Proteomes" id="UP001151081">
    <property type="component" value="Unassembled WGS sequence"/>
</dbReference>
<proteinExistence type="predicted"/>